<comment type="subcellular location">
    <subcellularLocation>
        <location evidence="1">Membrane</location>
        <topology evidence="1">Multi-pass membrane protein</topology>
    </subcellularLocation>
</comment>
<dbReference type="PANTHER" id="PTHR38459:SF1">
    <property type="entry name" value="PROPHAGE BACTOPRENOL-LINKED GLUCOSE TRANSLOCASE HOMOLOG"/>
    <property type="match status" value="1"/>
</dbReference>
<dbReference type="AlphaFoldDB" id="A0A1H0ZZU6"/>
<gene>
    <name evidence="9" type="ORF">SAMN04489742_0663</name>
</gene>
<feature type="compositionally biased region" description="Basic and acidic residues" evidence="6">
    <location>
        <begin position="195"/>
        <end position="218"/>
    </location>
</feature>
<dbReference type="GO" id="GO:0000271">
    <property type="term" value="P:polysaccharide biosynthetic process"/>
    <property type="evidence" value="ECO:0007669"/>
    <property type="project" value="InterPro"/>
</dbReference>
<dbReference type="GO" id="GO:0005886">
    <property type="term" value="C:plasma membrane"/>
    <property type="evidence" value="ECO:0007669"/>
    <property type="project" value="TreeGrafter"/>
</dbReference>
<feature type="transmembrane region" description="Helical" evidence="7">
    <location>
        <begin position="53"/>
        <end position="74"/>
    </location>
</feature>
<dbReference type="Proteomes" id="UP000181917">
    <property type="component" value="Unassembled WGS sequence"/>
</dbReference>
<feature type="domain" description="GtrA/DPMS transmembrane" evidence="8">
    <location>
        <begin position="22"/>
        <end position="143"/>
    </location>
</feature>
<feature type="transmembrane region" description="Helical" evidence="7">
    <location>
        <begin position="20"/>
        <end position="41"/>
    </location>
</feature>
<feature type="transmembrane region" description="Helical" evidence="7">
    <location>
        <begin position="86"/>
        <end position="107"/>
    </location>
</feature>
<accession>A0A1H0ZZU6</accession>
<dbReference type="InterPro" id="IPR007267">
    <property type="entry name" value="GtrA_DPMS_TM"/>
</dbReference>
<keyword evidence="3 7" id="KW-0812">Transmembrane</keyword>
<reference evidence="9 10" key="1">
    <citation type="submission" date="2016-10" db="EMBL/GenBank/DDBJ databases">
        <authorList>
            <person name="de Groot N.N."/>
        </authorList>
    </citation>
    <scope>NUCLEOTIDE SEQUENCE [LARGE SCALE GENOMIC DNA]</scope>
    <source>
        <strain evidence="9 10">DSM 20117</strain>
    </source>
</reference>
<comment type="similarity">
    <text evidence="2">Belongs to the GtrA family.</text>
</comment>
<proteinExistence type="inferred from homology"/>
<protein>
    <submittedName>
        <fullName evidence="9">Putative flippase GtrA (Transmembrane translocase of bactoprenol-linked glucose)</fullName>
    </submittedName>
</protein>
<feature type="compositionally biased region" description="Gly residues" evidence="6">
    <location>
        <begin position="174"/>
        <end position="190"/>
    </location>
</feature>
<dbReference type="Pfam" id="PF04138">
    <property type="entry name" value="GtrA_DPMS_TM"/>
    <property type="match status" value="1"/>
</dbReference>
<dbReference type="STRING" id="37928.SAMN04489742_0663"/>
<evidence type="ECO:0000313" key="9">
    <source>
        <dbReference type="EMBL" id="SDQ32900.1"/>
    </source>
</evidence>
<evidence type="ECO:0000256" key="3">
    <source>
        <dbReference type="ARBA" id="ARBA00022692"/>
    </source>
</evidence>
<keyword evidence="10" id="KW-1185">Reference proteome</keyword>
<feature type="transmembrane region" description="Helical" evidence="7">
    <location>
        <begin position="119"/>
        <end position="137"/>
    </location>
</feature>
<dbReference type="EMBL" id="FNKH01000002">
    <property type="protein sequence ID" value="SDQ32900.1"/>
    <property type="molecule type" value="Genomic_DNA"/>
</dbReference>
<keyword evidence="4 7" id="KW-1133">Transmembrane helix</keyword>
<evidence type="ECO:0000256" key="5">
    <source>
        <dbReference type="ARBA" id="ARBA00023136"/>
    </source>
</evidence>
<name>A0A1H0ZZU6_9MICC</name>
<evidence type="ECO:0000256" key="7">
    <source>
        <dbReference type="SAM" id="Phobius"/>
    </source>
</evidence>
<evidence type="ECO:0000256" key="4">
    <source>
        <dbReference type="ARBA" id="ARBA00022989"/>
    </source>
</evidence>
<sequence>MHITIADRIRGLISLFWREVAKFGTVGGVAFVIDNGLYWWLINGPMSDSEVKARLVSASVATLFSWVANRYWTFRDRRQPNPVRELIMFVVINVIGMLISAGCVWIAKYPLDIEGRTELLIAGIFGTVVATVMRFFAYRFLVFNAELDAEPEFAHDHEIFEHEHAGAGHDCGEESGGLGQGGSAGGGTAAGGIRSSEHERDGFRSDDQLGGSHARDGHVAGPGRRRPQPPA</sequence>
<evidence type="ECO:0000256" key="2">
    <source>
        <dbReference type="ARBA" id="ARBA00009399"/>
    </source>
</evidence>
<keyword evidence="5 7" id="KW-0472">Membrane</keyword>
<evidence type="ECO:0000313" key="10">
    <source>
        <dbReference type="Proteomes" id="UP000181917"/>
    </source>
</evidence>
<evidence type="ECO:0000256" key="6">
    <source>
        <dbReference type="SAM" id="MobiDB-lite"/>
    </source>
</evidence>
<dbReference type="PANTHER" id="PTHR38459">
    <property type="entry name" value="PROPHAGE BACTOPRENOL-LINKED GLUCOSE TRANSLOCASE HOMOLOG"/>
    <property type="match status" value="1"/>
</dbReference>
<evidence type="ECO:0000256" key="1">
    <source>
        <dbReference type="ARBA" id="ARBA00004141"/>
    </source>
</evidence>
<dbReference type="InterPro" id="IPR051401">
    <property type="entry name" value="GtrA_CellWall_Glycosyl"/>
</dbReference>
<evidence type="ECO:0000259" key="8">
    <source>
        <dbReference type="Pfam" id="PF04138"/>
    </source>
</evidence>
<organism evidence="9 10">
    <name type="scientific">Crystallibacter crystallopoietes</name>
    <dbReference type="NCBI Taxonomy" id="37928"/>
    <lineage>
        <taxon>Bacteria</taxon>
        <taxon>Bacillati</taxon>
        <taxon>Actinomycetota</taxon>
        <taxon>Actinomycetes</taxon>
        <taxon>Micrococcales</taxon>
        <taxon>Micrococcaceae</taxon>
        <taxon>Crystallibacter</taxon>
    </lineage>
</organism>
<feature type="region of interest" description="Disordered" evidence="6">
    <location>
        <begin position="167"/>
        <end position="231"/>
    </location>
</feature>